<feature type="region of interest" description="Disordered" evidence="1">
    <location>
        <begin position="331"/>
        <end position="352"/>
    </location>
</feature>
<evidence type="ECO:0000313" key="3">
    <source>
        <dbReference type="EMBL" id="QLF71036.1"/>
    </source>
</evidence>
<feature type="compositionally biased region" description="Polar residues" evidence="1">
    <location>
        <begin position="334"/>
        <end position="352"/>
    </location>
</feature>
<feature type="chain" id="PRO_5045343996" description="Curlin associated repeat-containing protein" evidence="2">
    <location>
        <begin position="22"/>
        <end position="352"/>
    </location>
</feature>
<keyword evidence="2" id="KW-0732">Signal</keyword>
<protein>
    <recommendedName>
        <fullName evidence="5">Curlin associated repeat-containing protein</fullName>
    </recommendedName>
</protein>
<organism evidence="3 4">
    <name type="scientific">Peteryoungia desertarenae</name>
    <dbReference type="NCBI Taxonomy" id="1813451"/>
    <lineage>
        <taxon>Bacteria</taxon>
        <taxon>Pseudomonadati</taxon>
        <taxon>Pseudomonadota</taxon>
        <taxon>Alphaproteobacteria</taxon>
        <taxon>Hyphomicrobiales</taxon>
        <taxon>Rhizobiaceae</taxon>
        <taxon>Peteryoungia</taxon>
    </lineage>
</organism>
<evidence type="ECO:0000313" key="4">
    <source>
        <dbReference type="Proteomes" id="UP000308530"/>
    </source>
</evidence>
<name>A0ABX6QQW3_9HYPH</name>
<dbReference type="RefSeq" id="WP_138287729.1">
    <property type="nucleotide sequence ID" value="NZ_CP058350.1"/>
</dbReference>
<evidence type="ECO:0000256" key="2">
    <source>
        <dbReference type="SAM" id="SignalP"/>
    </source>
</evidence>
<keyword evidence="4" id="KW-1185">Reference proteome</keyword>
<sequence length="352" mass="37396">MSRRFPFFVPMVLLALLPAQAAAESAHLQVIPSQQILPKQIFQRALGSQVAEQDFTLGNNSEVLTLRQTAGNAVNVVDLGEQAIDSASQYFDGQQRSLNEIVLNTMGALQKIDQRAANISGAIVGGQIGNVDQTFANGALQHASNTLDIAGLPSDIRQSGINTINVIYSRESVAISSQNISEKASQMVDNHMMVRKAGGSGAIIQNGTNLGNIIVAGTIGEVVRDFSGDQIVSNVITLEEGASYGSITQSGLNIANYIEAESIGQLRQTSTGRQVVENAVQYQTLNGLTRKITEPRISQNSANFVNLIVLKPTSMGGSDQASDIMQTADFEQKVSGSDTGTTQSGNALTIER</sequence>
<dbReference type="EMBL" id="CP058350">
    <property type="protein sequence ID" value="QLF71036.1"/>
    <property type="molecule type" value="Genomic_DNA"/>
</dbReference>
<evidence type="ECO:0008006" key="5">
    <source>
        <dbReference type="Google" id="ProtNLM"/>
    </source>
</evidence>
<dbReference type="Proteomes" id="UP000308530">
    <property type="component" value="Chromosome"/>
</dbReference>
<evidence type="ECO:0000256" key="1">
    <source>
        <dbReference type="SAM" id="MobiDB-lite"/>
    </source>
</evidence>
<proteinExistence type="predicted"/>
<feature type="signal peptide" evidence="2">
    <location>
        <begin position="1"/>
        <end position="21"/>
    </location>
</feature>
<accession>A0ABX6QQW3</accession>
<reference evidence="3 4" key="1">
    <citation type="submission" date="2020-06" db="EMBL/GenBank/DDBJ databases">
        <title>Genome sequence of Rhizobium sp strain ADMK78.</title>
        <authorList>
            <person name="Rahi P."/>
        </authorList>
    </citation>
    <scope>NUCLEOTIDE SEQUENCE [LARGE SCALE GENOMIC DNA]</scope>
    <source>
        <strain evidence="3 4">ADMK78</strain>
    </source>
</reference>
<gene>
    <name evidence="3" type="ORF">FE840_016590</name>
</gene>